<dbReference type="AlphaFoldDB" id="A0A8D2IP31"/>
<reference evidence="2" key="1">
    <citation type="submission" date="2025-08" db="UniProtKB">
        <authorList>
            <consortium name="Ensembl"/>
        </authorList>
    </citation>
    <scope>IDENTIFICATION</scope>
</reference>
<sequence length="222" mass="24797">MEIQGRYLEAGITQQCDTGKIYSCKELNELHKTELPLLPLSRQLMNPVEWLKIPPGYIESEIRQKSRIAEVNSLADPMRLGTDSILTATNLSTDRPLKPNTRIAASNPLASSASLDSMGFPLGSTVFYPEIQSILDSALRPSTQRSYAAKWQRFSTFAESRSFPSHSASIQNILQFLLELRHLGLKPSSIKVYTAAISYYRGTIQGSSIFSQLLIKRFLKGL</sequence>
<evidence type="ECO:0008006" key="4">
    <source>
        <dbReference type="Google" id="ProtNLM"/>
    </source>
</evidence>
<reference evidence="2" key="2">
    <citation type="submission" date="2025-09" db="UniProtKB">
        <authorList>
            <consortium name="Ensembl"/>
        </authorList>
    </citation>
    <scope>IDENTIFICATION</scope>
</reference>
<dbReference type="Proteomes" id="UP000694545">
    <property type="component" value="Unplaced"/>
</dbReference>
<dbReference type="PANTHER" id="PTHR35617:SF3">
    <property type="entry name" value="CORE-BINDING (CB) DOMAIN-CONTAINING PROTEIN"/>
    <property type="match status" value="1"/>
</dbReference>
<protein>
    <recommendedName>
        <fullName evidence="4">Core-binding (CB) domain-containing protein</fullName>
    </recommendedName>
</protein>
<evidence type="ECO:0000313" key="3">
    <source>
        <dbReference type="Proteomes" id="UP000694545"/>
    </source>
</evidence>
<evidence type="ECO:0000256" key="1">
    <source>
        <dbReference type="ARBA" id="ARBA00023125"/>
    </source>
</evidence>
<dbReference type="SUPFAM" id="SSF47823">
    <property type="entry name" value="lambda integrase-like, N-terminal domain"/>
    <property type="match status" value="1"/>
</dbReference>
<name>A0A8D2IP31_VARKO</name>
<proteinExistence type="predicted"/>
<keyword evidence="3" id="KW-1185">Reference proteome</keyword>
<dbReference type="Gene3D" id="1.10.150.130">
    <property type="match status" value="1"/>
</dbReference>
<dbReference type="GO" id="GO:0003677">
    <property type="term" value="F:DNA binding"/>
    <property type="evidence" value="ECO:0007669"/>
    <property type="project" value="UniProtKB-KW"/>
</dbReference>
<accession>A0A8D2IP31</accession>
<keyword evidence="1" id="KW-0238">DNA-binding</keyword>
<dbReference type="InterPro" id="IPR010998">
    <property type="entry name" value="Integrase_recombinase_N"/>
</dbReference>
<organism evidence="2 3">
    <name type="scientific">Varanus komodoensis</name>
    <name type="common">Komodo dragon</name>
    <dbReference type="NCBI Taxonomy" id="61221"/>
    <lineage>
        <taxon>Eukaryota</taxon>
        <taxon>Metazoa</taxon>
        <taxon>Chordata</taxon>
        <taxon>Craniata</taxon>
        <taxon>Vertebrata</taxon>
        <taxon>Euteleostomi</taxon>
        <taxon>Lepidosauria</taxon>
        <taxon>Squamata</taxon>
        <taxon>Bifurcata</taxon>
        <taxon>Unidentata</taxon>
        <taxon>Episquamata</taxon>
        <taxon>Toxicofera</taxon>
        <taxon>Anguimorpha</taxon>
        <taxon>Paleoanguimorpha</taxon>
        <taxon>Varanoidea</taxon>
        <taxon>Varanidae</taxon>
        <taxon>Varanus</taxon>
    </lineage>
</organism>
<dbReference type="Ensembl" id="ENSVKKT00000002600.1">
    <property type="protein sequence ID" value="ENSVKKP00000002526.1"/>
    <property type="gene ID" value="ENSVKKG00000002011.1"/>
</dbReference>
<dbReference type="PANTHER" id="PTHR35617">
    <property type="entry name" value="PHAGE_INTEGRASE DOMAIN-CONTAINING PROTEIN"/>
    <property type="match status" value="1"/>
</dbReference>
<evidence type="ECO:0000313" key="2">
    <source>
        <dbReference type="Ensembl" id="ENSVKKP00000002526.1"/>
    </source>
</evidence>